<dbReference type="PANTHER" id="PTHR35149:SF1">
    <property type="entry name" value="DUF5655 DOMAIN-CONTAINING PROTEIN"/>
    <property type="match status" value="1"/>
</dbReference>
<dbReference type="Proteomes" id="UP000284562">
    <property type="component" value="Unassembled WGS sequence"/>
</dbReference>
<reference evidence="2 3" key="1">
    <citation type="submission" date="2018-08" db="EMBL/GenBank/DDBJ databases">
        <title>A genome reference for cultivated species of the human gut microbiota.</title>
        <authorList>
            <person name="Zou Y."/>
            <person name="Xue W."/>
            <person name="Luo G."/>
        </authorList>
    </citation>
    <scope>NUCLEOTIDE SEQUENCE [LARGE SCALE GENOMIC DNA]</scope>
    <source>
        <strain evidence="2 3">AF43-2</strain>
    </source>
</reference>
<organism evidence="2 3">
    <name type="scientific">Segatella copri</name>
    <dbReference type="NCBI Taxonomy" id="165179"/>
    <lineage>
        <taxon>Bacteria</taxon>
        <taxon>Pseudomonadati</taxon>
        <taxon>Bacteroidota</taxon>
        <taxon>Bacteroidia</taxon>
        <taxon>Bacteroidales</taxon>
        <taxon>Prevotellaceae</taxon>
        <taxon>Segatella</taxon>
    </lineage>
</organism>
<protein>
    <submittedName>
        <fullName evidence="2">DUF262 domain-containing protein</fullName>
    </submittedName>
</protein>
<feature type="domain" description="GmrSD restriction endonucleases N-terminal" evidence="1">
    <location>
        <begin position="12"/>
        <end position="220"/>
    </location>
</feature>
<dbReference type="Pfam" id="PF03235">
    <property type="entry name" value="GmrSD_N"/>
    <property type="match status" value="1"/>
</dbReference>
<gene>
    <name evidence="2" type="ORF">DW064_08880</name>
</gene>
<comment type="caution">
    <text evidence="2">The sequence shown here is derived from an EMBL/GenBank/DDBJ whole genome shotgun (WGS) entry which is preliminary data.</text>
</comment>
<dbReference type="AlphaFoldDB" id="A0AA92V6E9"/>
<dbReference type="PANTHER" id="PTHR35149">
    <property type="entry name" value="SLL5132 PROTEIN"/>
    <property type="match status" value="1"/>
</dbReference>
<evidence type="ECO:0000259" key="1">
    <source>
        <dbReference type="Pfam" id="PF03235"/>
    </source>
</evidence>
<evidence type="ECO:0000313" key="3">
    <source>
        <dbReference type="Proteomes" id="UP000284562"/>
    </source>
</evidence>
<proteinExistence type="predicted"/>
<dbReference type="InterPro" id="IPR004919">
    <property type="entry name" value="GmrSD_N"/>
</dbReference>
<evidence type="ECO:0000313" key="2">
    <source>
        <dbReference type="EMBL" id="RHK48158.1"/>
    </source>
</evidence>
<dbReference type="RefSeq" id="WP_119237868.1">
    <property type="nucleotide sequence ID" value="NZ_JBALJZ010000010.1"/>
</dbReference>
<dbReference type="EMBL" id="QRNN01000032">
    <property type="protein sequence ID" value="RHK48158.1"/>
    <property type="molecule type" value="Genomic_DNA"/>
</dbReference>
<name>A0AA92V6E9_9BACT</name>
<sequence length="621" mass="74111">MIACDKLLYSSKELFDSYLQGKTYSIPPYQRGYKWDTKDIERLLKDINEFSPNEDLNLFYCLQNITLVESLDSKTFNVVDGQQRLTTLTVILSYLNEYELINEKLQYNVRKETEEFLKEYIFKPNELKNIQNWEQFLEISSIEGKDYDYQDVFYLFNAYKAIQTWFETNPNSVTAMKDKILNHVKLIVNLPKNIEEQELFENLNGKRVPLDGADLIRALIITRVAKKEIGEIDDSIKQNVLINERRVKIGLMLDRINLWWADENKKNYFHQFTKESKVPDEESISFNDVTYPINHLYKLYVLAYGEGVLDMEFFEKKVIEDGFLDELQLLQRTMENWYNDKELYHLILFTSIYAREKIKEEPVLSFKELLCQWKKLYRKDFIRFLKKRIASTEVFNDLINQSERCKEENEKTAFLENWYDNKLITVSVLLDIISILSSNSTCLPARQFKAYKEDLEHIFPQTPVGDRIKDKIKQTQILIEYIDIINQSLSEEEKIYINDCDIDWENQNWKDGIKSRINNRIEKVIPVNSLGNMCVLHESVNRGYGNDFFLEKRIDIMRKSQEGFFIRPHVYDAFNKIFLERHDESIDMKMMNRWDRSDILARREYIIKRISNFLNTSNEQA</sequence>
<accession>A0AA92V6E9</accession>